<accession>A0A5Q2QGG0</accession>
<protein>
    <recommendedName>
        <fullName evidence="4">nicotinate-nucleotide diphosphorylase (carboxylating)</fullName>
        <ecNumber evidence="4">2.4.2.19</ecNumber>
    </recommendedName>
    <alternativeName>
        <fullName evidence="8">Quinolinate phosphoribosyltransferase [decarboxylating]</fullName>
    </alternativeName>
</protein>
<evidence type="ECO:0000256" key="4">
    <source>
        <dbReference type="ARBA" id="ARBA00011944"/>
    </source>
</evidence>
<keyword evidence="5" id="KW-0662">Pyridine nucleotide biosynthesis</keyword>
<dbReference type="CDD" id="cd01572">
    <property type="entry name" value="QPRTase"/>
    <property type="match status" value="1"/>
</dbReference>
<dbReference type="InterPro" id="IPR027277">
    <property type="entry name" value="NadC/ModD"/>
</dbReference>
<feature type="domain" description="Quinolinate phosphoribosyl transferase N-terminal" evidence="12">
    <location>
        <begin position="26"/>
        <end position="110"/>
    </location>
</feature>
<evidence type="ECO:0000256" key="9">
    <source>
        <dbReference type="PIRNR" id="PIRNR006250"/>
    </source>
</evidence>
<feature type="binding site" evidence="10">
    <location>
        <position position="167"/>
    </location>
    <ligand>
        <name>substrate</name>
    </ligand>
</feature>
<dbReference type="Gene3D" id="3.20.20.70">
    <property type="entry name" value="Aldolase class I"/>
    <property type="match status" value="1"/>
</dbReference>
<dbReference type="KEGG" id="llp:GH975_10210"/>
<dbReference type="AlphaFoldDB" id="A0A5Q2QGG0"/>
<feature type="binding site" evidence="10">
    <location>
        <begin position="261"/>
        <end position="263"/>
    </location>
    <ligand>
        <name>substrate</name>
    </ligand>
</feature>
<dbReference type="InterPro" id="IPR036068">
    <property type="entry name" value="Nicotinate_pribotase-like_C"/>
</dbReference>
<evidence type="ECO:0000256" key="6">
    <source>
        <dbReference type="ARBA" id="ARBA00022676"/>
    </source>
</evidence>
<dbReference type="UniPathway" id="UPA00253">
    <property type="reaction ID" value="UER00331"/>
</dbReference>
<feature type="binding site" evidence="10">
    <location>
        <begin position="133"/>
        <end position="135"/>
    </location>
    <ligand>
        <name>substrate</name>
    </ligand>
</feature>
<dbReference type="InterPro" id="IPR022412">
    <property type="entry name" value="Quinolinate_PRibosylTrfase_N"/>
</dbReference>
<dbReference type="Proteomes" id="UP000388235">
    <property type="component" value="Chromosome"/>
</dbReference>
<dbReference type="EMBL" id="CP045871">
    <property type="protein sequence ID" value="QGG80920.1"/>
    <property type="molecule type" value="Genomic_DNA"/>
</dbReference>
<sequence>MHAAFSQLSTQVAAALAEDLGTPARDLTAELIPAGQQAQARLIARHPALVCGTAWADETLRQIDPSLRAQWFVKDGDWVEADQPWLEIRGNARAILSAERTLMNFLQTLSGTATTTLGYRAALGEHDTVLLDTRKTLPGLRLAQKYACQVGGASNHRLGLYDAFLIKENHIAAHGSITGAVHAALACALDVPIEVEVESMDELTEALDAGANWIMLDNFDLAATAAAVKLNQGRARLEASGNVHLADLAALAATGVDAISVGALTKHLRATDLSLRVELNQ</sequence>
<evidence type="ECO:0000259" key="11">
    <source>
        <dbReference type="Pfam" id="PF01729"/>
    </source>
</evidence>
<keyword evidence="7 9" id="KW-0808">Transferase</keyword>
<evidence type="ECO:0000256" key="1">
    <source>
        <dbReference type="ARBA" id="ARBA00003237"/>
    </source>
</evidence>
<dbReference type="InterPro" id="IPR037128">
    <property type="entry name" value="Quinolinate_PRibosylTase_N_sf"/>
</dbReference>
<evidence type="ECO:0000256" key="3">
    <source>
        <dbReference type="ARBA" id="ARBA00009400"/>
    </source>
</evidence>
<name>A0A5Q2QGG0_9GAMM</name>
<comment type="pathway">
    <text evidence="2">Cofactor biosynthesis; NAD(+) biosynthesis; nicotinate D-ribonucleotide from quinolinate: step 1/1.</text>
</comment>
<dbReference type="GO" id="GO:0004514">
    <property type="term" value="F:nicotinate-nucleotide diphosphorylase (carboxylating) activity"/>
    <property type="evidence" value="ECO:0007669"/>
    <property type="project" value="UniProtKB-EC"/>
</dbReference>
<dbReference type="Gene3D" id="3.90.1170.20">
    <property type="entry name" value="Quinolinate phosphoribosyl transferase, N-terminal domain"/>
    <property type="match status" value="1"/>
</dbReference>
<dbReference type="Pfam" id="PF01729">
    <property type="entry name" value="QRPTase_C"/>
    <property type="match status" value="1"/>
</dbReference>
<dbReference type="GO" id="GO:0009435">
    <property type="term" value="P:NAD+ biosynthetic process"/>
    <property type="evidence" value="ECO:0007669"/>
    <property type="project" value="UniProtKB-UniPathway"/>
</dbReference>
<dbReference type="PANTHER" id="PTHR32179:SF3">
    <property type="entry name" value="NICOTINATE-NUCLEOTIDE PYROPHOSPHORYLASE [CARBOXYLATING]"/>
    <property type="match status" value="1"/>
</dbReference>
<keyword evidence="14" id="KW-1185">Reference proteome</keyword>
<proteinExistence type="inferred from homology"/>
<dbReference type="GO" id="GO:0005737">
    <property type="term" value="C:cytoplasm"/>
    <property type="evidence" value="ECO:0007669"/>
    <property type="project" value="TreeGrafter"/>
</dbReference>
<feature type="binding site" evidence="10">
    <location>
        <position position="100"/>
    </location>
    <ligand>
        <name>substrate</name>
    </ligand>
</feature>
<dbReference type="FunFam" id="3.20.20.70:FF:000030">
    <property type="entry name" value="Nicotinate-nucleotide pyrophosphorylase, carboxylating"/>
    <property type="match status" value="1"/>
</dbReference>
<dbReference type="SUPFAM" id="SSF51690">
    <property type="entry name" value="Nicotinate/Quinolinate PRTase C-terminal domain-like"/>
    <property type="match status" value="1"/>
</dbReference>
<evidence type="ECO:0000256" key="10">
    <source>
        <dbReference type="PIRSR" id="PIRSR006250-1"/>
    </source>
</evidence>
<dbReference type="PIRSF" id="PIRSF006250">
    <property type="entry name" value="NadC_ModD"/>
    <property type="match status" value="1"/>
</dbReference>
<dbReference type="RefSeq" id="WP_153714423.1">
    <property type="nucleotide sequence ID" value="NZ_CP045871.1"/>
</dbReference>
<comment type="function">
    <text evidence="1">Involved in the catabolism of quinolinic acid (QA).</text>
</comment>
<dbReference type="Pfam" id="PF02749">
    <property type="entry name" value="QRPTase_N"/>
    <property type="match status" value="1"/>
</dbReference>
<evidence type="ECO:0000259" key="12">
    <source>
        <dbReference type="Pfam" id="PF02749"/>
    </source>
</evidence>
<dbReference type="GO" id="GO:0034213">
    <property type="term" value="P:quinolinate catabolic process"/>
    <property type="evidence" value="ECO:0007669"/>
    <property type="project" value="TreeGrafter"/>
</dbReference>
<evidence type="ECO:0000256" key="8">
    <source>
        <dbReference type="ARBA" id="ARBA00033102"/>
    </source>
</evidence>
<dbReference type="EC" id="2.4.2.19" evidence="4"/>
<dbReference type="PANTHER" id="PTHR32179">
    <property type="entry name" value="NICOTINATE-NUCLEOTIDE PYROPHOSPHORYLASE [CARBOXYLATING]"/>
    <property type="match status" value="1"/>
</dbReference>
<evidence type="ECO:0000313" key="13">
    <source>
        <dbReference type="EMBL" id="QGG80920.1"/>
    </source>
</evidence>
<organism evidence="13 14">
    <name type="scientific">Litorivicinus lipolyticus</name>
    <dbReference type="NCBI Taxonomy" id="418701"/>
    <lineage>
        <taxon>Bacteria</taxon>
        <taxon>Pseudomonadati</taxon>
        <taxon>Pseudomonadota</taxon>
        <taxon>Gammaproteobacteria</taxon>
        <taxon>Oceanospirillales</taxon>
        <taxon>Litorivicinaceae</taxon>
        <taxon>Litorivicinus</taxon>
    </lineage>
</organism>
<evidence type="ECO:0000256" key="7">
    <source>
        <dbReference type="ARBA" id="ARBA00022679"/>
    </source>
</evidence>
<feature type="binding site" evidence="10">
    <location>
        <begin position="240"/>
        <end position="242"/>
    </location>
    <ligand>
        <name>substrate</name>
    </ligand>
</feature>
<evidence type="ECO:0000313" key="14">
    <source>
        <dbReference type="Proteomes" id="UP000388235"/>
    </source>
</evidence>
<reference evidence="13 14" key="1">
    <citation type="submission" date="2019-11" db="EMBL/GenBank/DDBJ databases">
        <authorList>
            <person name="Khan S.A."/>
            <person name="Jeon C.O."/>
            <person name="Chun B.H."/>
        </authorList>
    </citation>
    <scope>NUCLEOTIDE SEQUENCE [LARGE SCALE GENOMIC DNA]</scope>
    <source>
        <strain evidence="13 14">IMCC 1097</strain>
    </source>
</reference>
<dbReference type="NCBIfam" id="TIGR00078">
    <property type="entry name" value="nadC"/>
    <property type="match status" value="1"/>
</dbReference>
<feature type="domain" description="Quinolinate phosphoribosyl transferase C-terminal" evidence="11">
    <location>
        <begin position="113"/>
        <end position="276"/>
    </location>
</feature>
<evidence type="ECO:0000256" key="2">
    <source>
        <dbReference type="ARBA" id="ARBA00004893"/>
    </source>
</evidence>
<comment type="similarity">
    <text evidence="3 9">Belongs to the NadC/ModD family.</text>
</comment>
<feature type="binding site" evidence="10">
    <location>
        <position position="196"/>
    </location>
    <ligand>
        <name>substrate</name>
    </ligand>
</feature>
<feature type="binding site" evidence="10">
    <location>
        <position position="157"/>
    </location>
    <ligand>
        <name>substrate</name>
    </ligand>
</feature>
<dbReference type="InterPro" id="IPR004393">
    <property type="entry name" value="NadC"/>
</dbReference>
<evidence type="ECO:0000256" key="5">
    <source>
        <dbReference type="ARBA" id="ARBA00022642"/>
    </source>
</evidence>
<dbReference type="InterPro" id="IPR002638">
    <property type="entry name" value="Quinolinate_PRibosylTrfase_C"/>
</dbReference>
<gene>
    <name evidence="13" type="primary">nadC</name>
    <name evidence="13" type="ORF">GH975_10210</name>
</gene>
<dbReference type="InterPro" id="IPR013785">
    <property type="entry name" value="Aldolase_TIM"/>
</dbReference>
<dbReference type="SUPFAM" id="SSF54675">
    <property type="entry name" value="Nicotinate/Quinolinate PRTase N-terminal domain-like"/>
    <property type="match status" value="1"/>
</dbReference>
<keyword evidence="6 9" id="KW-0328">Glycosyltransferase</keyword>
<feature type="binding site" evidence="10">
    <location>
        <position position="217"/>
    </location>
    <ligand>
        <name>substrate</name>
    </ligand>
</feature>
<dbReference type="OrthoDB" id="9782546at2"/>